<protein>
    <submittedName>
        <fullName evidence="11">ATP-binding cassette, subfamily B</fullName>
    </submittedName>
</protein>
<organism evidence="11 12">
    <name type="scientific">Gracilibacillus ureilyticus</name>
    <dbReference type="NCBI Taxonomy" id="531814"/>
    <lineage>
        <taxon>Bacteria</taxon>
        <taxon>Bacillati</taxon>
        <taxon>Bacillota</taxon>
        <taxon>Bacilli</taxon>
        <taxon>Bacillales</taxon>
        <taxon>Bacillaceae</taxon>
        <taxon>Gracilibacillus</taxon>
    </lineage>
</organism>
<evidence type="ECO:0000256" key="1">
    <source>
        <dbReference type="ARBA" id="ARBA00004651"/>
    </source>
</evidence>
<dbReference type="InterPro" id="IPR017871">
    <property type="entry name" value="ABC_transporter-like_CS"/>
</dbReference>
<keyword evidence="12" id="KW-1185">Reference proteome</keyword>
<dbReference type="InterPro" id="IPR003439">
    <property type="entry name" value="ABC_transporter-like_ATP-bd"/>
</dbReference>
<dbReference type="InterPro" id="IPR011527">
    <property type="entry name" value="ABC1_TM_dom"/>
</dbReference>
<sequence length="585" mass="66291">MTQKEKSSSLISVYFWTLSFLKPYIGRLVLLIFCGIVITGGQLVIPKLIQFFIDSTLNEQQPDSFIWLISFVIILVVLIISFSAIRNIVQRSLQEKASRDMQFSIYSHLRKLGFAYFEKHPVGESLALMNTEVASLQNLYRRLLPWMINNLIFSIISIILMVTISWKLSLIILPSLLLYYIFGPYLEKKASRYGKLMADDRVRFNQKVYESIASLNDLRANAAEAWDLSNVNSKYKQLNKMMIKTYWFAYWRGTNRRLSYYAGGIAIIIVGSHLTLVGDMSTGGFIAFLLYYFQTMQILTSVVTSITEQRVLMDQAAKLYQFMNIPPIVQEEQQPVKMVKAQGNIELQNVSFHYPESPYILSELSLSVSSGQKVALVGASGNGKSTILKLIGRFYDPVKGRILIDGQPIDQLSFQDLRENLGFVFQETYLFGASVRENILFGKPGALEEEVMEAAKAAFAHDFILSLPQGYETLLGERGVKLSGGQKQRISLARMFIKNPPVILLDEATASLDTISEKEVQAALQRLMRGRTTITVAHRLSTIQDYDNIILIENGRVLESGNYEKLMEQKGAFYHLSYGQKMEGA</sequence>
<feature type="transmembrane region" description="Helical" evidence="8">
    <location>
        <begin position="24"/>
        <end position="45"/>
    </location>
</feature>
<evidence type="ECO:0000259" key="9">
    <source>
        <dbReference type="PROSITE" id="PS50893"/>
    </source>
</evidence>
<keyword evidence="4" id="KW-0547">Nucleotide-binding</keyword>
<dbReference type="Pfam" id="PF00005">
    <property type="entry name" value="ABC_tran"/>
    <property type="match status" value="1"/>
</dbReference>
<dbReference type="SUPFAM" id="SSF90123">
    <property type="entry name" value="ABC transporter transmembrane region"/>
    <property type="match status" value="1"/>
</dbReference>
<dbReference type="GO" id="GO:0015421">
    <property type="term" value="F:ABC-type oligopeptide transporter activity"/>
    <property type="evidence" value="ECO:0007669"/>
    <property type="project" value="TreeGrafter"/>
</dbReference>
<dbReference type="Gene3D" id="1.20.1560.10">
    <property type="entry name" value="ABC transporter type 1, transmembrane domain"/>
    <property type="match status" value="1"/>
</dbReference>
<dbReference type="InterPro" id="IPR036640">
    <property type="entry name" value="ABC1_TM_sf"/>
</dbReference>
<dbReference type="PROSITE" id="PS00211">
    <property type="entry name" value="ABC_TRANSPORTER_1"/>
    <property type="match status" value="1"/>
</dbReference>
<accession>A0A1H9RG33</accession>
<comment type="similarity">
    <text evidence="2">Belongs to the ABC transporter superfamily.</text>
</comment>
<dbReference type="SUPFAM" id="SSF52540">
    <property type="entry name" value="P-loop containing nucleoside triphosphate hydrolases"/>
    <property type="match status" value="1"/>
</dbReference>
<dbReference type="InterPro" id="IPR027417">
    <property type="entry name" value="P-loop_NTPase"/>
</dbReference>
<feature type="transmembrane region" description="Helical" evidence="8">
    <location>
        <begin position="283"/>
        <end position="303"/>
    </location>
</feature>
<keyword evidence="3 8" id="KW-0812">Transmembrane</keyword>
<keyword evidence="6 8" id="KW-1133">Transmembrane helix</keyword>
<dbReference type="PANTHER" id="PTHR43394">
    <property type="entry name" value="ATP-DEPENDENT PERMEASE MDL1, MITOCHONDRIAL"/>
    <property type="match status" value="1"/>
</dbReference>
<dbReference type="Gene3D" id="3.40.50.300">
    <property type="entry name" value="P-loop containing nucleotide triphosphate hydrolases"/>
    <property type="match status" value="1"/>
</dbReference>
<dbReference type="CDD" id="cd07346">
    <property type="entry name" value="ABC_6TM_exporters"/>
    <property type="match status" value="1"/>
</dbReference>
<dbReference type="STRING" id="531814.SAMN04487944_108132"/>
<dbReference type="EMBL" id="FOGL01000008">
    <property type="protein sequence ID" value="SER70943.1"/>
    <property type="molecule type" value="Genomic_DNA"/>
</dbReference>
<evidence type="ECO:0000256" key="2">
    <source>
        <dbReference type="ARBA" id="ARBA00005417"/>
    </source>
</evidence>
<evidence type="ECO:0000256" key="3">
    <source>
        <dbReference type="ARBA" id="ARBA00022692"/>
    </source>
</evidence>
<dbReference type="GO" id="GO:0005886">
    <property type="term" value="C:plasma membrane"/>
    <property type="evidence" value="ECO:0007669"/>
    <property type="project" value="UniProtKB-SubCell"/>
</dbReference>
<dbReference type="InterPro" id="IPR003593">
    <property type="entry name" value="AAA+_ATPase"/>
</dbReference>
<evidence type="ECO:0000256" key="5">
    <source>
        <dbReference type="ARBA" id="ARBA00022840"/>
    </source>
</evidence>
<feature type="transmembrane region" description="Helical" evidence="8">
    <location>
        <begin position="168"/>
        <end position="186"/>
    </location>
</feature>
<dbReference type="GO" id="GO:0016887">
    <property type="term" value="F:ATP hydrolysis activity"/>
    <property type="evidence" value="ECO:0007669"/>
    <property type="project" value="InterPro"/>
</dbReference>
<feature type="transmembrane region" description="Helical" evidence="8">
    <location>
        <begin position="258"/>
        <end position="277"/>
    </location>
</feature>
<keyword evidence="7 8" id="KW-0472">Membrane</keyword>
<dbReference type="InterPro" id="IPR039421">
    <property type="entry name" value="Type_1_exporter"/>
</dbReference>
<evidence type="ECO:0000256" key="7">
    <source>
        <dbReference type="ARBA" id="ARBA00023136"/>
    </source>
</evidence>
<gene>
    <name evidence="11" type="ORF">SAMN04487944_108132</name>
</gene>
<reference evidence="11 12" key="1">
    <citation type="submission" date="2016-10" db="EMBL/GenBank/DDBJ databases">
        <authorList>
            <person name="de Groot N.N."/>
        </authorList>
    </citation>
    <scope>NUCLEOTIDE SEQUENCE [LARGE SCALE GENOMIC DNA]</scope>
    <source>
        <strain evidence="11 12">CGMCC 1.7727</strain>
    </source>
</reference>
<feature type="domain" description="ABC transmembrane type-1" evidence="10">
    <location>
        <begin position="29"/>
        <end position="308"/>
    </location>
</feature>
<evidence type="ECO:0000259" key="10">
    <source>
        <dbReference type="PROSITE" id="PS50929"/>
    </source>
</evidence>
<feature type="transmembrane region" description="Helical" evidence="8">
    <location>
        <begin position="65"/>
        <end position="89"/>
    </location>
</feature>
<dbReference type="PROSITE" id="PS50929">
    <property type="entry name" value="ABC_TM1F"/>
    <property type="match status" value="1"/>
</dbReference>
<dbReference type="Proteomes" id="UP000199687">
    <property type="component" value="Unassembled WGS sequence"/>
</dbReference>
<evidence type="ECO:0000256" key="6">
    <source>
        <dbReference type="ARBA" id="ARBA00022989"/>
    </source>
</evidence>
<dbReference type="PROSITE" id="PS50893">
    <property type="entry name" value="ABC_TRANSPORTER_2"/>
    <property type="match status" value="1"/>
</dbReference>
<proteinExistence type="inferred from homology"/>
<dbReference type="FunFam" id="3.40.50.300:FF:000218">
    <property type="entry name" value="Multidrug ABC transporter ATP-binding protein"/>
    <property type="match status" value="1"/>
</dbReference>
<evidence type="ECO:0000313" key="11">
    <source>
        <dbReference type="EMBL" id="SER70943.1"/>
    </source>
</evidence>
<name>A0A1H9RG33_9BACI</name>
<comment type="subcellular location">
    <subcellularLocation>
        <location evidence="1">Cell membrane</location>
        <topology evidence="1">Multi-pass membrane protein</topology>
    </subcellularLocation>
</comment>
<evidence type="ECO:0000313" key="12">
    <source>
        <dbReference type="Proteomes" id="UP000199687"/>
    </source>
</evidence>
<dbReference type="RefSeq" id="WP_175480401.1">
    <property type="nucleotide sequence ID" value="NZ_FOGL01000008.1"/>
</dbReference>
<evidence type="ECO:0000256" key="4">
    <source>
        <dbReference type="ARBA" id="ARBA00022741"/>
    </source>
</evidence>
<dbReference type="GO" id="GO:0005524">
    <property type="term" value="F:ATP binding"/>
    <property type="evidence" value="ECO:0007669"/>
    <property type="project" value="UniProtKB-KW"/>
</dbReference>
<dbReference type="AlphaFoldDB" id="A0A1H9RG33"/>
<feature type="transmembrane region" description="Helical" evidence="8">
    <location>
        <begin position="143"/>
        <end position="162"/>
    </location>
</feature>
<feature type="domain" description="ABC transporter" evidence="9">
    <location>
        <begin position="345"/>
        <end position="579"/>
    </location>
</feature>
<dbReference type="Pfam" id="PF00664">
    <property type="entry name" value="ABC_membrane"/>
    <property type="match status" value="1"/>
</dbReference>
<keyword evidence="5 11" id="KW-0067">ATP-binding</keyword>
<dbReference type="PANTHER" id="PTHR43394:SF1">
    <property type="entry name" value="ATP-BINDING CASSETTE SUB-FAMILY B MEMBER 10, MITOCHONDRIAL"/>
    <property type="match status" value="1"/>
</dbReference>
<evidence type="ECO:0000256" key="8">
    <source>
        <dbReference type="SAM" id="Phobius"/>
    </source>
</evidence>
<dbReference type="SMART" id="SM00382">
    <property type="entry name" value="AAA"/>
    <property type="match status" value="1"/>
</dbReference>